<dbReference type="AlphaFoldDB" id="A0A2R8A6K3"/>
<dbReference type="RefSeq" id="WP_108780600.1">
    <property type="nucleotide sequence ID" value="NZ_OMKW01000001.1"/>
</dbReference>
<gene>
    <name evidence="3" type="ORF">POI8812_00121</name>
</gene>
<dbReference type="Gene3D" id="3.30.530.20">
    <property type="match status" value="1"/>
</dbReference>
<comment type="similarity">
    <text evidence="1">Belongs to the AHA1 family.</text>
</comment>
<evidence type="ECO:0000313" key="4">
    <source>
        <dbReference type="Proteomes" id="UP000244932"/>
    </source>
</evidence>
<evidence type="ECO:0000256" key="1">
    <source>
        <dbReference type="ARBA" id="ARBA00006817"/>
    </source>
</evidence>
<dbReference type="SUPFAM" id="SSF55961">
    <property type="entry name" value="Bet v1-like"/>
    <property type="match status" value="1"/>
</dbReference>
<dbReference type="InterPro" id="IPR023393">
    <property type="entry name" value="START-like_dom_sf"/>
</dbReference>
<protein>
    <recommendedName>
        <fullName evidence="2">Activator of Hsp90 ATPase homologue 1/2-like C-terminal domain-containing protein</fullName>
    </recommendedName>
</protein>
<name>A0A2R8A6K3_9RHOB</name>
<dbReference type="InterPro" id="IPR013538">
    <property type="entry name" value="ASHA1/2-like_C"/>
</dbReference>
<evidence type="ECO:0000259" key="2">
    <source>
        <dbReference type="Pfam" id="PF08327"/>
    </source>
</evidence>
<organism evidence="3 4">
    <name type="scientific">Pontivivens insulae</name>
    <dbReference type="NCBI Taxonomy" id="1639689"/>
    <lineage>
        <taxon>Bacteria</taxon>
        <taxon>Pseudomonadati</taxon>
        <taxon>Pseudomonadota</taxon>
        <taxon>Alphaproteobacteria</taxon>
        <taxon>Rhodobacterales</taxon>
        <taxon>Paracoccaceae</taxon>
        <taxon>Pontivivens</taxon>
    </lineage>
</organism>
<accession>A0A2R8A6K3</accession>
<proteinExistence type="inferred from homology"/>
<dbReference type="EMBL" id="OMKW01000001">
    <property type="protein sequence ID" value="SPF27826.1"/>
    <property type="molecule type" value="Genomic_DNA"/>
</dbReference>
<dbReference type="Pfam" id="PF08327">
    <property type="entry name" value="AHSA1"/>
    <property type="match status" value="1"/>
</dbReference>
<sequence>MLPPLEREVTVPCGAEMAFTVFLEEMETWWPLGMMTLSAMNGAPAKGIRTEAREGAEIIEIGADGTETSWGHVVTCNPPTELVLRFHIPAPGRPAQGRSLLELNFEELGPDSTRVRLKQSDWEALGTDADNVQGGYGKAWGMLLDNAYSQACAAKAGG</sequence>
<evidence type="ECO:0000313" key="3">
    <source>
        <dbReference type="EMBL" id="SPF27826.1"/>
    </source>
</evidence>
<dbReference type="OrthoDB" id="793407at2"/>
<dbReference type="Proteomes" id="UP000244932">
    <property type="component" value="Unassembled WGS sequence"/>
</dbReference>
<reference evidence="3 4" key="1">
    <citation type="submission" date="2018-03" db="EMBL/GenBank/DDBJ databases">
        <authorList>
            <person name="Keele B.F."/>
        </authorList>
    </citation>
    <scope>NUCLEOTIDE SEQUENCE [LARGE SCALE GENOMIC DNA]</scope>
    <source>
        <strain evidence="3 4">CeCT 8812</strain>
    </source>
</reference>
<keyword evidence="4" id="KW-1185">Reference proteome</keyword>
<feature type="domain" description="Activator of Hsp90 ATPase homologue 1/2-like C-terminal" evidence="2">
    <location>
        <begin position="27"/>
        <end position="140"/>
    </location>
</feature>